<dbReference type="NCBIfam" id="TIGR03919">
    <property type="entry name" value="T7SS_EccB"/>
    <property type="match status" value="1"/>
</dbReference>
<proteinExistence type="predicted"/>
<dbReference type="Pfam" id="PF05108">
    <property type="entry name" value="T7SS_ESX1_EccB"/>
    <property type="match status" value="1"/>
</dbReference>
<evidence type="ECO:0000313" key="2">
    <source>
        <dbReference type="EMBL" id="MDQ0368672.1"/>
    </source>
</evidence>
<dbReference type="GO" id="GO:0005576">
    <property type="term" value="C:extracellular region"/>
    <property type="evidence" value="ECO:0007669"/>
    <property type="project" value="TreeGrafter"/>
</dbReference>
<accession>A0AAE4AZP6</accession>
<comment type="caution">
    <text evidence="2">The sequence shown here is derived from an EMBL/GenBank/DDBJ whole genome shotgun (WGS) entry which is preliminary data.</text>
</comment>
<protein>
    <submittedName>
        <fullName evidence="2">Type VII secretion protein EccB</fullName>
    </submittedName>
</protein>
<feature type="transmembrane region" description="Helical" evidence="1">
    <location>
        <begin position="37"/>
        <end position="61"/>
    </location>
</feature>
<dbReference type="InterPro" id="IPR007795">
    <property type="entry name" value="T7SS_EccB"/>
</dbReference>
<dbReference type="InterPro" id="IPR044857">
    <property type="entry name" value="T7SS_EccB_R1"/>
</dbReference>
<dbReference type="EMBL" id="JAUSUZ010000001">
    <property type="protein sequence ID" value="MDQ0368672.1"/>
    <property type="molecule type" value="Genomic_DNA"/>
</dbReference>
<keyword evidence="3" id="KW-1185">Reference proteome</keyword>
<name>A0AAE4AZP6_9ACTN</name>
<dbReference type="RefSeq" id="WP_307243359.1">
    <property type="nucleotide sequence ID" value="NZ_JAUSUZ010000001.1"/>
</dbReference>
<reference evidence="2 3" key="1">
    <citation type="submission" date="2023-07" db="EMBL/GenBank/DDBJ databases">
        <title>Sequencing the genomes of 1000 actinobacteria strains.</title>
        <authorList>
            <person name="Klenk H.-P."/>
        </authorList>
    </citation>
    <scope>NUCLEOTIDE SEQUENCE [LARGE SCALE GENOMIC DNA]</scope>
    <source>
        <strain evidence="2 3">DSM 44709</strain>
    </source>
</reference>
<dbReference type="Proteomes" id="UP001240236">
    <property type="component" value="Unassembled WGS sequence"/>
</dbReference>
<sequence length="471" mass="48601">MRTRRDQVQAYRFVTRRIVSAMVSGEPETNDLPMRRLGLALVGSVLVGAIVLGVFGAYGLLTENKAPLANDTLVIDKESGATYVYTANKLYPVANYSSARLILAKDAPEIRRVSAGSLKDLPRGRTVGIMNAPDALPDPKSLSGAIWRVCSNLTSSEGSSPVSSLVVGRSLSGAGTLAGDEALLVHVGDPGADDAVYYLVWNNTRLAVPSPTLVGLDAGDSIAVAAELVNAIPAGPDLKPAQLPGQGTPADEPVDGRSAAIGTVFKVGERFYVLAESGLAPVGNLMARLLQDGGAELRNTTAQEADRRQATTRVEPDGFPADMPRLSQTVTTASNSAICDFYDAGTNRNTVEVYATRPAELAVGLEDGTDSAARSATATVDRVLVTGGTGALIQPVLPDGTAAPGSTVFLLTDLGRMYALGTNDGDAKAALGYGGSSPSPVPASLIDLIPAGPTLDIALARRSVTSTATTG</sequence>
<dbReference type="PANTHER" id="PTHR40765:SF2">
    <property type="entry name" value="ESX-2 SECRETION SYSTEM ATPASE ECCB2"/>
    <property type="match status" value="1"/>
</dbReference>
<keyword evidence="1" id="KW-1133">Transmembrane helix</keyword>
<organism evidence="2 3">
    <name type="scientific">Catenuloplanes indicus</name>
    <dbReference type="NCBI Taxonomy" id="137267"/>
    <lineage>
        <taxon>Bacteria</taxon>
        <taxon>Bacillati</taxon>
        <taxon>Actinomycetota</taxon>
        <taxon>Actinomycetes</taxon>
        <taxon>Micromonosporales</taxon>
        <taxon>Micromonosporaceae</taxon>
        <taxon>Catenuloplanes</taxon>
    </lineage>
</organism>
<gene>
    <name evidence="2" type="ORF">J2S42_005341</name>
</gene>
<evidence type="ECO:0000313" key="3">
    <source>
        <dbReference type="Proteomes" id="UP001240236"/>
    </source>
</evidence>
<evidence type="ECO:0000256" key="1">
    <source>
        <dbReference type="SAM" id="Phobius"/>
    </source>
</evidence>
<keyword evidence="1" id="KW-0472">Membrane</keyword>
<dbReference type="PANTHER" id="PTHR40765">
    <property type="entry name" value="ESX-2 SECRETION SYSTEM ATPASE ECCB2"/>
    <property type="match status" value="1"/>
</dbReference>
<dbReference type="Gene3D" id="3.30.2390.20">
    <property type="entry name" value="Type VII secretion system EccB, repeat 1 domain"/>
    <property type="match status" value="1"/>
</dbReference>
<keyword evidence="1" id="KW-0812">Transmembrane</keyword>
<dbReference type="AlphaFoldDB" id="A0AAE4AZP6"/>